<comment type="caution">
    <text evidence="3">The sequence shown here is derived from an EMBL/GenBank/DDBJ whole genome shotgun (WGS) entry which is preliminary data.</text>
</comment>
<proteinExistence type="predicted"/>
<dbReference type="EMBL" id="JACGWN010000011">
    <property type="protein sequence ID" value="KAL0421312.1"/>
    <property type="molecule type" value="Genomic_DNA"/>
</dbReference>
<feature type="chain" id="PRO_5043654814" description="Reverse transcriptase zinc-binding domain-containing protein" evidence="1">
    <location>
        <begin position="44"/>
        <end position="202"/>
    </location>
</feature>
<evidence type="ECO:0000256" key="1">
    <source>
        <dbReference type="SAM" id="SignalP"/>
    </source>
</evidence>
<dbReference type="AlphaFoldDB" id="A0AAW2UWR7"/>
<feature type="domain" description="Reverse transcriptase zinc-binding" evidence="2">
    <location>
        <begin position="102"/>
        <end position="189"/>
    </location>
</feature>
<evidence type="ECO:0000259" key="2">
    <source>
        <dbReference type="Pfam" id="PF13966"/>
    </source>
</evidence>
<evidence type="ECO:0000313" key="3">
    <source>
        <dbReference type="EMBL" id="KAL0421312.1"/>
    </source>
</evidence>
<organism evidence="3">
    <name type="scientific">Sesamum latifolium</name>
    <dbReference type="NCBI Taxonomy" id="2727402"/>
    <lineage>
        <taxon>Eukaryota</taxon>
        <taxon>Viridiplantae</taxon>
        <taxon>Streptophyta</taxon>
        <taxon>Embryophyta</taxon>
        <taxon>Tracheophyta</taxon>
        <taxon>Spermatophyta</taxon>
        <taxon>Magnoliopsida</taxon>
        <taxon>eudicotyledons</taxon>
        <taxon>Gunneridae</taxon>
        <taxon>Pentapetalae</taxon>
        <taxon>asterids</taxon>
        <taxon>lamiids</taxon>
        <taxon>Lamiales</taxon>
        <taxon>Pedaliaceae</taxon>
        <taxon>Sesamum</taxon>
    </lineage>
</organism>
<reference evidence="3" key="1">
    <citation type="submission" date="2020-06" db="EMBL/GenBank/DDBJ databases">
        <authorList>
            <person name="Li T."/>
            <person name="Hu X."/>
            <person name="Zhang T."/>
            <person name="Song X."/>
            <person name="Zhang H."/>
            <person name="Dai N."/>
            <person name="Sheng W."/>
            <person name="Hou X."/>
            <person name="Wei L."/>
        </authorList>
    </citation>
    <scope>NUCLEOTIDE SEQUENCE</scope>
    <source>
        <strain evidence="3">KEN1</strain>
        <tissue evidence="3">Leaf</tissue>
    </source>
</reference>
<dbReference type="InterPro" id="IPR026960">
    <property type="entry name" value="RVT-Znf"/>
</dbReference>
<reference evidence="3" key="2">
    <citation type="journal article" date="2024" name="Plant">
        <title>Genomic evolution and insights into agronomic trait innovations of Sesamum species.</title>
        <authorList>
            <person name="Miao H."/>
            <person name="Wang L."/>
            <person name="Qu L."/>
            <person name="Liu H."/>
            <person name="Sun Y."/>
            <person name="Le M."/>
            <person name="Wang Q."/>
            <person name="Wei S."/>
            <person name="Zheng Y."/>
            <person name="Lin W."/>
            <person name="Duan Y."/>
            <person name="Cao H."/>
            <person name="Xiong S."/>
            <person name="Wang X."/>
            <person name="Wei L."/>
            <person name="Li C."/>
            <person name="Ma Q."/>
            <person name="Ju M."/>
            <person name="Zhao R."/>
            <person name="Li G."/>
            <person name="Mu C."/>
            <person name="Tian Q."/>
            <person name="Mei H."/>
            <person name="Zhang T."/>
            <person name="Gao T."/>
            <person name="Zhang H."/>
        </authorList>
    </citation>
    <scope>NUCLEOTIDE SEQUENCE</scope>
    <source>
        <strain evidence="3">KEN1</strain>
    </source>
</reference>
<feature type="signal peptide" evidence="1">
    <location>
        <begin position="1"/>
        <end position="43"/>
    </location>
</feature>
<gene>
    <name evidence="3" type="ORF">Slati_3154100</name>
</gene>
<keyword evidence="1" id="KW-0732">Signal</keyword>
<name>A0AAW2UWR7_9LAMI</name>
<sequence>MLKARYFLQGSFFEAAGGVRPSYVWRLLLCAHLLLELGLLVQPLSVQQDQYVSSLLHLDGSWREDEVRVNFVAVDAEWIVQISVQEGEADNLGWHFNLHGCFSVKNAYQVAQGSQATSCSSHGSSTSSAESSWSFIWRPKAVPNVLLFAWKCCKRAVLSVSNLRRRGVIGDSSCVLCGLEEGDVMHMLADWRIAPMQGSVGR</sequence>
<dbReference type="Pfam" id="PF13966">
    <property type="entry name" value="zf-RVT"/>
    <property type="match status" value="1"/>
</dbReference>
<accession>A0AAW2UWR7</accession>
<protein>
    <recommendedName>
        <fullName evidence="2">Reverse transcriptase zinc-binding domain-containing protein</fullName>
    </recommendedName>
</protein>